<dbReference type="Proteomes" id="UP001501523">
    <property type="component" value="Unassembled WGS sequence"/>
</dbReference>
<feature type="chain" id="PRO_5045827063" description="Big-1 domain-containing protein" evidence="1">
    <location>
        <begin position="19"/>
        <end position="799"/>
    </location>
</feature>
<gene>
    <name evidence="2" type="ORF">GCM10009105_26660</name>
</gene>
<evidence type="ECO:0008006" key="4">
    <source>
        <dbReference type="Google" id="ProtNLM"/>
    </source>
</evidence>
<reference evidence="2 3" key="1">
    <citation type="journal article" date="2019" name="Int. J. Syst. Evol. Microbiol.">
        <title>The Global Catalogue of Microorganisms (GCM) 10K type strain sequencing project: providing services to taxonomists for standard genome sequencing and annotation.</title>
        <authorList>
            <consortium name="The Broad Institute Genomics Platform"/>
            <consortium name="The Broad Institute Genome Sequencing Center for Infectious Disease"/>
            <person name="Wu L."/>
            <person name="Ma J."/>
        </authorList>
    </citation>
    <scope>NUCLEOTIDE SEQUENCE [LARGE SCALE GENOMIC DNA]</scope>
    <source>
        <strain evidence="2 3">JCM 15421</strain>
    </source>
</reference>
<dbReference type="PROSITE" id="PS51257">
    <property type="entry name" value="PROKAR_LIPOPROTEIN"/>
    <property type="match status" value="1"/>
</dbReference>
<dbReference type="RefSeq" id="WP_343791943.1">
    <property type="nucleotide sequence ID" value="NZ_BAAAEU010000023.1"/>
</dbReference>
<dbReference type="SUPFAM" id="SSF49373">
    <property type="entry name" value="Invasin/intimin cell-adhesion fragments"/>
    <property type="match status" value="1"/>
</dbReference>
<evidence type="ECO:0000313" key="3">
    <source>
        <dbReference type="Proteomes" id="UP001501523"/>
    </source>
</evidence>
<comment type="caution">
    <text evidence="2">The sequence shown here is derived from an EMBL/GenBank/DDBJ whole genome shotgun (WGS) entry which is preliminary data.</text>
</comment>
<name>A0ABN1IPZ6_9GAMM</name>
<organism evidence="2 3">
    <name type="scientific">Dokdonella soli</name>
    <dbReference type="NCBI Taxonomy" id="529810"/>
    <lineage>
        <taxon>Bacteria</taxon>
        <taxon>Pseudomonadati</taxon>
        <taxon>Pseudomonadota</taxon>
        <taxon>Gammaproteobacteria</taxon>
        <taxon>Lysobacterales</taxon>
        <taxon>Rhodanobacteraceae</taxon>
        <taxon>Dokdonella</taxon>
    </lineage>
</organism>
<dbReference type="InterPro" id="IPR008964">
    <property type="entry name" value="Invasin/intimin_cell_adhesion"/>
</dbReference>
<keyword evidence="1" id="KW-0732">Signal</keyword>
<keyword evidence="3" id="KW-1185">Reference proteome</keyword>
<dbReference type="EMBL" id="BAAAEU010000023">
    <property type="protein sequence ID" value="GAA0718760.1"/>
    <property type="molecule type" value="Genomic_DNA"/>
</dbReference>
<sequence>MKFFGKTLGLLLASLVLASCGGGGGGGGSGDAFQPPQSGSITLTATTTTLPLNTAGYDPAQRGAPTQAEVTIVWRNANGTLVNGHDIAVSISPITVAAISCLAAGTSGGGSGSGTCATTSDLYGSVPITGINGQATVFVNSRLTAGTTTLVVTATDPTTGRTVSASLVFTVTSGVGSSPASVTLTPSPTGIYLPSSGGTNSSAISATVRDGGGQLIPDPVSGNSGVDNIQFEIIGNAGDARLSTNSVSGSSTGTKVSSHTVHGVATASFQAGDQTPQGPIQIRATVDRADNNVSNGIQDPVTFTTSVIVSDGKLYSIQVTSPVFAANLPGITINCVTTPCVVPTASGSVTPSPNAIPTNPDATLSLVVSAKAQDRQGNPVLPGTPIRFGSVDTPVGAPGSKNDNQFLLSGIDGNPQEGGTLFTAPTGQFTTGGGGAGPGDALVVFGKAVQGNDDLESAVTVQSVTSATSLVASPGFNLNDTTGVSVDYGPVLPYLIGRSQQGSVTAQAVTDAKGVVHASLTYTVKSVGNAVAIWAQGDGVDRVTNGPRRVTDAGVLAYPGVAPATISASPDPILGDTTATVTVCVADALGIPLRGQTVSFQFALSGGGTGTVDGQTGSGTFAQVTGVNGCATGNVVTTGVPASAAGATSGSLKLSAAGKSTSVGISVQIATLQVSPNSVSVPSAGVTAAITVTARTASGGLVPGVLVTGTCTASGGLNAAIALTPGSATTSNAGTAMFSAVASGFVKPGSLGPPVVQPSNGTGTCVFTASGNNSATVTFNGTANCATDFSPPSDPSCHP</sequence>
<protein>
    <recommendedName>
        <fullName evidence="4">Big-1 domain-containing protein</fullName>
    </recommendedName>
</protein>
<accession>A0ABN1IPZ6</accession>
<proteinExistence type="predicted"/>
<feature type="signal peptide" evidence="1">
    <location>
        <begin position="1"/>
        <end position="18"/>
    </location>
</feature>
<evidence type="ECO:0000313" key="2">
    <source>
        <dbReference type="EMBL" id="GAA0718760.1"/>
    </source>
</evidence>
<evidence type="ECO:0000256" key="1">
    <source>
        <dbReference type="SAM" id="SignalP"/>
    </source>
</evidence>